<dbReference type="PRINTS" id="PR00385">
    <property type="entry name" value="P450"/>
</dbReference>
<dbReference type="GO" id="GO:0004497">
    <property type="term" value="F:monooxygenase activity"/>
    <property type="evidence" value="ECO:0007669"/>
    <property type="project" value="UniProtKB-KW"/>
</dbReference>
<evidence type="ECO:0000256" key="7">
    <source>
        <dbReference type="ARBA" id="ARBA00023033"/>
    </source>
</evidence>
<proteinExistence type="inferred from homology"/>
<dbReference type="FunFam" id="1.10.630.10:FF:000006">
    <property type="entry name" value="Cytochrome P450 302a1, mitochondrial"/>
    <property type="match status" value="1"/>
</dbReference>
<evidence type="ECO:0000256" key="5">
    <source>
        <dbReference type="ARBA" id="ARBA00023002"/>
    </source>
</evidence>
<dbReference type="PANTHER" id="PTHR24279">
    <property type="entry name" value="CYTOCHROME P450"/>
    <property type="match status" value="1"/>
</dbReference>
<dbReference type="InterPro" id="IPR017972">
    <property type="entry name" value="Cyt_P450_CS"/>
</dbReference>
<keyword evidence="6 8" id="KW-0408">Iron</keyword>
<keyword evidence="3 8" id="KW-0349">Heme</keyword>
<dbReference type="RefSeq" id="XP_015605352.1">
    <property type="nucleotide sequence ID" value="XM_015749866.2"/>
</dbReference>
<reference evidence="11" key="1">
    <citation type="submission" date="2025-08" db="UniProtKB">
        <authorList>
            <consortium name="RefSeq"/>
        </authorList>
    </citation>
    <scope>IDENTIFICATION</scope>
</reference>
<sequence>MLSVLKKCLKSLQRSVTNQKRVNKLSPRPFEDIPGPKSLPFIGTLYKYIPWVGEYNFERLHKNGAKKLARYGPLVREEIVPGVHLVWIFRPEDIAEIFRAEMNLHPERRSHLALAKYRKDRPHIYNSGGLLPTNGPEWWRLRKELQKAISRPQNVKNYLEDTDMVVKQFLKICTREKFDNFLPLLSRLYLELTCLVAFDVKLNSFSEVEMLEGSRSSKLIEAALSTNKAILALDNGLRLWRFFNTPLYRKLCKAQNCMEEVAIEMVSRKIKGMNQIPSGDTESLLEIYLKNPALDEKDVVGMACDMLLAGIDTTTYTTAFALYHLANNPRTQEVLYKESKKLLENPEDPVTATVLGKASYTKAIIKETLRLNPISVGVGRILQNDVILNGYQVPKGTVVVTQNQVICRLEEYFENSQSFIPERWIREECRKEDQEKSSSNSKTVHPYLLLPFGHGPRSCIARRLAEQNIQVTLLRICRELKFTWEGKILDSKSLLINKPDSAVKLNFLRRD</sequence>
<dbReference type="InterPro" id="IPR001128">
    <property type="entry name" value="Cyt_P450"/>
</dbReference>
<keyword evidence="5 9" id="KW-0560">Oxidoreductase</keyword>
<feature type="binding site" description="axial binding residue" evidence="8">
    <location>
        <position position="459"/>
    </location>
    <ligand>
        <name>heme</name>
        <dbReference type="ChEBI" id="CHEBI:30413"/>
    </ligand>
    <ligandPart>
        <name>Fe</name>
        <dbReference type="ChEBI" id="CHEBI:18248"/>
    </ligandPart>
</feature>
<comment type="similarity">
    <text evidence="2 9">Belongs to the cytochrome P450 family.</text>
</comment>
<evidence type="ECO:0000256" key="3">
    <source>
        <dbReference type="ARBA" id="ARBA00022617"/>
    </source>
</evidence>
<accession>A0AAJ7C9X8</accession>
<dbReference type="GO" id="GO:0005506">
    <property type="term" value="F:iron ion binding"/>
    <property type="evidence" value="ECO:0007669"/>
    <property type="project" value="InterPro"/>
</dbReference>
<evidence type="ECO:0000256" key="4">
    <source>
        <dbReference type="ARBA" id="ARBA00022723"/>
    </source>
</evidence>
<dbReference type="PANTHER" id="PTHR24279:SF120">
    <property type="entry name" value="CYTOCHROME P450"/>
    <property type="match status" value="1"/>
</dbReference>
<dbReference type="Gene3D" id="1.10.630.10">
    <property type="entry name" value="Cytochrome P450"/>
    <property type="match status" value="1"/>
</dbReference>
<dbReference type="InterPro" id="IPR002401">
    <property type="entry name" value="Cyt_P450_E_grp-I"/>
</dbReference>
<keyword evidence="7 9" id="KW-0503">Monooxygenase</keyword>
<dbReference type="CTD" id="45282"/>
<dbReference type="GO" id="GO:0016705">
    <property type="term" value="F:oxidoreductase activity, acting on paired donors, with incorporation or reduction of molecular oxygen"/>
    <property type="evidence" value="ECO:0007669"/>
    <property type="project" value="InterPro"/>
</dbReference>
<evidence type="ECO:0000256" key="9">
    <source>
        <dbReference type="RuleBase" id="RU000461"/>
    </source>
</evidence>
<dbReference type="PROSITE" id="PS00086">
    <property type="entry name" value="CYTOCHROME_P450"/>
    <property type="match status" value="1"/>
</dbReference>
<evidence type="ECO:0000256" key="8">
    <source>
        <dbReference type="PIRSR" id="PIRSR602401-1"/>
    </source>
</evidence>
<evidence type="ECO:0000313" key="11">
    <source>
        <dbReference type="RefSeq" id="XP_015605352.1"/>
    </source>
</evidence>
<dbReference type="Pfam" id="PF00067">
    <property type="entry name" value="p450"/>
    <property type="match status" value="1"/>
</dbReference>
<dbReference type="InterPro" id="IPR036396">
    <property type="entry name" value="Cyt_P450_sf"/>
</dbReference>
<dbReference type="KEGG" id="ccin:107272565"/>
<dbReference type="GeneID" id="107272565"/>
<evidence type="ECO:0000256" key="6">
    <source>
        <dbReference type="ARBA" id="ARBA00023004"/>
    </source>
</evidence>
<dbReference type="AlphaFoldDB" id="A0AAJ7C9X8"/>
<organism evidence="10 11">
    <name type="scientific">Cephus cinctus</name>
    <name type="common">Wheat stem sawfly</name>
    <dbReference type="NCBI Taxonomy" id="211228"/>
    <lineage>
        <taxon>Eukaryota</taxon>
        <taxon>Metazoa</taxon>
        <taxon>Ecdysozoa</taxon>
        <taxon>Arthropoda</taxon>
        <taxon>Hexapoda</taxon>
        <taxon>Insecta</taxon>
        <taxon>Pterygota</taxon>
        <taxon>Neoptera</taxon>
        <taxon>Endopterygota</taxon>
        <taxon>Hymenoptera</taxon>
        <taxon>Cephoidea</taxon>
        <taxon>Cephidae</taxon>
        <taxon>Cephus</taxon>
    </lineage>
</organism>
<gene>
    <name evidence="11" type="primary">LOC107272565</name>
</gene>
<dbReference type="PRINTS" id="PR00463">
    <property type="entry name" value="EP450I"/>
</dbReference>
<keyword evidence="10" id="KW-1185">Reference proteome</keyword>
<evidence type="ECO:0000256" key="2">
    <source>
        <dbReference type="ARBA" id="ARBA00010617"/>
    </source>
</evidence>
<name>A0AAJ7C9X8_CEPCN</name>
<evidence type="ECO:0000313" key="10">
    <source>
        <dbReference type="Proteomes" id="UP000694920"/>
    </source>
</evidence>
<dbReference type="GO" id="GO:0020037">
    <property type="term" value="F:heme binding"/>
    <property type="evidence" value="ECO:0007669"/>
    <property type="project" value="InterPro"/>
</dbReference>
<keyword evidence="4 8" id="KW-0479">Metal-binding</keyword>
<dbReference type="InterPro" id="IPR050479">
    <property type="entry name" value="CYP11_CYP27_families"/>
</dbReference>
<evidence type="ECO:0000256" key="1">
    <source>
        <dbReference type="ARBA" id="ARBA00001971"/>
    </source>
</evidence>
<dbReference type="SUPFAM" id="SSF48264">
    <property type="entry name" value="Cytochrome P450"/>
    <property type="match status" value="1"/>
</dbReference>
<comment type="cofactor">
    <cofactor evidence="1 8">
        <name>heme</name>
        <dbReference type="ChEBI" id="CHEBI:30413"/>
    </cofactor>
</comment>
<dbReference type="Proteomes" id="UP000694920">
    <property type="component" value="Unplaced"/>
</dbReference>
<dbReference type="CDD" id="cd11054">
    <property type="entry name" value="CYP24A1-like"/>
    <property type="match status" value="1"/>
</dbReference>
<protein>
    <submittedName>
        <fullName evidence="11">Cytochrome P450 302a1, mitochondrial</fullName>
    </submittedName>
</protein>